<dbReference type="RefSeq" id="WP_345025992.1">
    <property type="nucleotide sequence ID" value="NZ_BAABEY010000001.1"/>
</dbReference>
<dbReference type="Proteomes" id="UP001501508">
    <property type="component" value="Unassembled WGS sequence"/>
</dbReference>
<evidence type="ECO:0008006" key="3">
    <source>
        <dbReference type="Google" id="ProtNLM"/>
    </source>
</evidence>
<name>A0ABP8LJL0_9BACT</name>
<evidence type="ECO:0000313" key="1">
    <source>
        <dbReference type="EMBL" id="GAA4430849.1"/>
    </source>
</evidence>
<sequence length="94" mass="11580">MEPVQNEKVRLEIWLDSRVNVWHLGLYMVFLYLWNQNNRQNPITISRRRVMKLARFKSTATYHKCIKELIAFGYIDYDPTYNYYRGTKVFLKRR</sequence>
<evidence type="ECO:0000313" key="2">
    <source>
        <dbReference type="Proteomes" id="UP001501508"/>
    </source>
</evidence>
<dbReference type="EMBL" id="BAABEY010000001">
    <property type="protein sequence ID" value="GAA4430849.1"/>
    <property type="molecule type" value="Genomic_DNA"/>
</dbReference>
<proteinExistence type="predicted"/>
<gene>
    <name evidence="1" type="ORF">GCM10023091_00690</name>
</gene>
<accession>A0ABP8LJL0</accession>
<organism evidence="1 2">
    <name type="scientific">Ravibacter arvi</name>
    <dbReference type="NCBI Taxonomy" id="2051041"/>
    <lineage>
        <taxon>Bacteria</taxon>
        <taxon>Pseudomonadati</taxon>
        <taxon>Bacteroidota</taxon>
        <taxon>Cytophagia</taxon>
        <taxon>Cytophagales</taxon>
        <taxon>Spirosomataceae</taxon>
        <taxon>Ravibacter</taxon>
    </lineage>
</organism>
<keyword evidence="2" id="KW-1185">Reference proteome</keyword>
<comment type="caution">
    <text evidence="1">The sequence shown here is derived from an EMBL/GenBank/DDBJ whole genome shotgun (WGS) entry which is preliminary data.</text>
</comment>
<protein>
    <recommendedName>
        <fullName evidence="3">Transcriptional regulator</fullName>
    </recommendedName>
</protein>
<reference evidence="2" key="1">
    <citation type="journal article" date="2019" name="Int. J. Syst. Evol. Microbiol.">
        <title>The Global Catalogue of Microorganisms (GCM) 10K type strain sequencing project: providing services to taxonomists for standard genome sequencing and annotation.</title>
        <authorList>
            <consortium name="The Broad Institute Genomics Platform"/>
            <consortium name="The Broad Institute Genome Sequencing Center for Infectious Disease"/>
            <person name="Wu L."/>
            <person name="Ma J."/>
        </authorList>
    </citation>
    <scope>NUCLEOTIDE SEQUENCE [LARGE SCALE GENOMIC DNA]</scope>
    <source>
        <strain evidence="2">JCM 31920</strain>
    </source>
</reference>